<name>A0A855IQA7_9VIBR</name>
<feature type="transmembrane region" description="Helical" evidence="1">
    <location>
        <begin position="12"/>
        <end position="36"/>
    </location>
</feature>
<feature type="transmembrane region" description="Helical" evidence="1">
    <location>
        <begin position="42"/>
        <end position="62"/>
    </location>
</feature>
<sequence>MIYKLAMFRHQHPIIGAGFEFFVVLMAFSSITFPLIYEESLLVLGISSGLFIICFTLFLFFAKIEKIRRSMPN</sequence>
<dbReference type="AlphaFoldDB" id="A0A855IQA7"/>
<evidence type="ECO:0000256" key="1">
    <source>
        <dbReference type="SAM" id="Phobius"/>
    </source>
</evidence>
<evidence type="ECO:0000313" key="4">
    <source>
        <dbReference type="Proteomes" id="UP000235554"/>
    </source>
</evidence>
<reference evidence="3 5" key="3">
    <citation type="journal article" date="2018" name="Nature">
        <title>A major lineage of non-tailed dsDNA viruses as unrecognized killers of marine bacteria.</title>
        <authorList>
            <person name="Kauffman K.M."/>
            <person name="Hussain F.A."/>
            <person name="Yang J."/>
            <person name="Arevalo P."/>
            <person name="Brown J.M."/>
            <person name="Chang W.K."/>
            <person name="VanInsberghe D."/>
            <person name="Elsherbini J."/>
            <person name="Sharma R.S."/>
            <person name="Cutler M.B."/>
            <person name="Kelly L."/>
            <person name="Polz M.F."/>
        </authorList>
    </citation>
    <scope>NUCLEOTIDE SEQUENCE</scope>
    <source>
        <strain evidence="3">10N.261.48.A1</strain>
        <strain evidence="2 5">10N.286.55.E1</strain>
    </source>
</reference>
<dbReference type="EMBL" id="MCSB01000020">
    <property type="protein sequence ID" value="PME27459.1"/>
    <property type="molecule type" value="Genomic_DNA"/>
</dbReference>
<evidence type="ECO:0000313" key="5">
    <source>
        <dbReference type="Proteomes" id="UP000239763"/>
    </source>
</evidence>
<keyword evidence="1" id="KW-0472">Membrane</keyword>
<accession>A0A855IQA7</accession>
<reference evidence="3" key="2">
    <citation type="submission" date="2016-07" db="EMBL/GenBank/DDBJ databases">
        <authorList>
            <person name="Kauffman K."/>
            <person name="Arevalo P."/>
            <person name="Polz M.F."/>
        </authorList>
    </citation>
    <scope>NUCLEOTIDE SEQUENCE</scope>
    <source>
        <strain evidence="3">10N.261.48.A1</strain>
        <strain evidence="2">10N.286.55.E1</strain>
    </source>
</reference>
<evidence type="ECO:0000313" key="2">
    <source>
        <dbReference type="EMBL" id="PME27459.1"/>
    </source>
</evidence>
<keyword evidence="5" id="KW-1185">Reference proteome</keyword>
<keyword evidence="1" id="KW-1133">Transmembrane helix</keyword>
<dbReference type="EMBL" id="MCZJ01000023">
    <property type="protein sequence ID" value="PMM57019.1"/>
    <property type="molecule type" value="Genomic_DNA"/>
</dbReference>
<gene>
    <name evidence="3" type="ORF">BCT50_24845</name>
    <name evidence="2" type="ORF">BCV38_23280</name>
</gene>
<reference evidence="4" key="1">
    <citation type="submission" date="2016-07" db="EMBL/GenBank/DDBJ databases">
        <title>Nontailed viruses are major unrecognized killers of bacteria in the ocean.</title>
        <authorList>
            <person name="Kauffman K."/>
            <person name="Hussain F."/>
            <person name="Yang J."/>
            <person name="Arevalo P."/>
            <person name="Brown J."/>
            <person name="Cutler M."/>
            <person name="Kelly L."/>
            <person name="Polz M.F."/>
        </authorList>
    </citation>
    <scope>NUCLEOTIDE SEQUENCE [LARGE SCALE GENOMIC DNA]</scope>
    <source>
        <strain evidence="4">10N.261.48.A1</strain>
    </source>
</reference>
<organism evidence="3 4">
    <name type="scientific">Vibrio lentus</name>
    <dbReference type="NCBI Taxonomy" id="136468"/>
    <lineage>
        <taxon>Bacteria</taxon>
        <taxon>Pseudomonadati</taxon>
        <taxon>Pseudomonadota</taxon>
        <taxon>Gammaproteobacteria</taxon>
        <taxon>Vibrionales</taxon>
        <taxon>Vibrionaceae</taxon>
        <taxon>Vibrio</taxon>
    </lineage>
</organism>
<dbReference type="Proteomes" id="UP000235554">
    <property type="component" value="Unassembled WGS sequence"/>
</dbReference>
<protein>
    <submittedName>
        <fullName evidence="3">Uncharacterized protein</fullName>
    </submittedName>
</protein>
<keyword evidence="1" id="KW-0812">Transmembrane</keyword>
<proteinExistence type="predicted"/>
<comment type="caution">
    <text evidence="3">The sequence shown here is derived from an EMBL/GenBank/DDBJ whole genome shotgun (WGS) entry which is preliminary data.</text>
</comment>
<evidence type="ECO:0000313" key="3">
    <source>
        <dbReference type="EMBL" id="PMM57019.1"/>
    </source>
</evidence>
<dbReference type="Proteomes" id="UP000239763">
    <property type="component" value="Unassembled WGS sequence"/>
</dbReference>